<sequence length="400" mass="47299">MNKSKQKNQQKDEQQVENTKNLEGQRQTKPQYLNYDALNSERDKCQEVEFDNFDDQQVFDWNLQDCRQLLNRPTIREGSSLTYYKDKLYLYGGFSEKLKDDLFEYDIKKNSWRQVKFDLKQLSIPIESRMGHTANLYGNQLIIFGGEGQYNERIKSRNNFNDILLLDLENFSWSKLHTSVHIIEHRRNHASTIFGNNLFIIGGVNNSEEYLNNVQAVNLENGRVKNYEIPQFKKGIAFHTAMACYKKIFNPAGKKKQHQVKEEGIYIFGGKNQRGKCYNDLYVAKLDEKQKIFEWKMIDIQDQKPEPRFGHTMNYLSSSNSLIIYGGKDNDGNFYKDFWVFRLYYQKWIKLDVQGEIERNRHLHCSAINDTNIMYVFGGIDSHKLVSWNLYKVNFQNPLQ</sequence>
<dbReference type="Gene3D" id="2.120.10.80">
    <property type="entry name" value="Kelch-type beta propeller"/>
    <property type="match status" value="2"/>
</dbReference>
<reference evidence="4 5" key="1">
    <citation type="journal article" date="2015" name="Sci. Rep.">
        <title>Genome of the facultative scuticociliatosis pathogen Pseudocohnilembus persalinus provides insight into its virulence through horizontal gene transfer.</title>
        <authorList>
            <person name="Xiong J."/>
            <person name="Wang G."/>
            <person name="Cheng J."/>
            <person name="Tian M."/>
            <person name="Pan X."/>
            <person name="Warren A."/>
            <person name="Jiang C."/>
            <person name="Yuan D."/>
            <person name="Miao W."/>
        </authorList>
    </citation>
    <scope>NUCLEOTIDE SEQUENCE [LARGE SCALE GENOMIC DNA]</scope>
    <source>
        <strain evidence="4">36N120E</strain>
    </source>
</reference>
<dbReference type="OrthoDB" id="293573at2759"/>
<organism evidence="4 5">
    <name type="scientific">Pseudocohnilembus persalinus</name>
    <name type="common">Ciliate</name>
    <dbReference type="NCBI Taxonomy" id="266149"/>
    <lineage>
        <taxon>Eukaryota</taxon>
        <taxon>Sar</taxon>
        <taxon>Alveolata</taxon>
        <taxon>Ciliophora</taxon>
        <taxon>Intramacronucleata</taxon>
        <taxon>Oligohymenophorea</taxon>
        <taxon>Scuticociliatia</taxon>
        <taxon>Philasterida</taxon>
        <taxon>Pseudocohnilembidae</taxon>
        <taxon>Pseudocohnilembus</taxon>
    </lineage>
</organism>
<evidence type="ECO:0000313" key="5">
    <source>
        <dbReference type="Proteomes" id="UP000054937"/>
    </source>
</evidence>
<dbReference type="Proteomes" id="UP000054937">
    <property type="component" value="Unassembled WGS sequence"/>
</dbReference>
<protein>
    <submittedName>
        <fullName evidence="4">Galactose oxidase/kelch, beta-propeller</fullName>
    </submittedName>
</protein>
<evidence type="ECO:0000256" key="3">
    <source>
        <dbReference type="SAM" id="MobiDB-lite"/>
    </source>
</evidence>
<keyword evidence="1" id="KW-0880">Kelch repeat</keyword>
<accession>A0A0V0R1G6</accession>
<evidence type="ECO:0000256" key="1">
    <source>
        <dbReference type="ARBA" id="ARBA00022441"/>
    </source>
</evidence>
<dbReference type="InterPro" id="IPR011043">
    <property type="entry name" value="Gal_Oxase/kelch_b-propeller"/>
</dbReference>
<dbReference type="SUPFAM" id="SSF50965">
    <property type="entry name" value="Galactose oxidase, central domain"/>
    <property type="match status" value="1"/>
</dbReference>
<dbReference type="InParanoid" id="A0A0V0R1G6"/>
<feature type="compositionally biased region" description="Polar residues" evidence="3">
    <location>
        <begin position="16"/>
        <end position="31"/>
    </location>
</feature>
<dbReference type="FunCoup" id="A0A0V0R1G6">
    <property type="interactions" value="6"/>
</dbReference>
<dbReference type="PANTHER" id="PTHR46093:SF18">
    <property type="entry name" value="FIBRONECTIN TYPE-III DOMAIN-CONTAINING PROTEIN"/>
    <property type="match status" value="1"/>
</dbReference>
<keyword evidence="2" id="KW-0677">Repeat</keyword>
<comment type="caution">
    <text evidence="4">The sequence shown here is derived from an EMBL/GenBank/DDBJ whole genome shotgun (WGS) entry which is preliminary data.</text>
</comment>
<dbReference type="SUPFAM" id="SSF117281">
    <property type="entry name" value="Kelch motif"/>
    <property type="match status" value="1"/>
</dbReference>
<keyword evidence="5" id="KW-1185">Reference proteome</keyword>
<evidence type="ECO:0000313" key="4">
    <source>
        <dbReference type="EMBL" id="KRX08367.1"/>
    </source>
</evidence>
<gene>
    <name evidence="4" type="ORF">PPERSA_03361</name>
</gene>
<dbReference type="PANTHER" id="PTHR46093">
    <property type="entry name" value="ACYL-COA-BINDING DOMAIN-CONTAINING PROTEIN 5"/>
    <property type="match status" value="1"/>
</dbReference>
<dbReference type="EMBL" id="LDAU01000065">
    <property type="protein sequence ID" value="KRX08367.1"/>
    <property type="molecule type" value="Genomic_DNA"/>
</dbReference>
<name>A0A0V0R1G6_PSEPJ</name>
<dbReference type="InterPro" id="IPR015915">
    <property type="entry name" value="Kelch-typ_b-propeller"/>
</dbReference>
<feature type="region of interest" description="Disordered" evidence="3">
    <location>
        <begin position="1"/>
        <end position="31"/>
    </location>
</feature>
<evidence type="ECO:0000256" key="2">
    <source>
        <dbReference type="ARBA" id="ARBA00022737"/>
    </source>
</evidence>
<dbReference type="Pfam" id="PF24681">
    <property type="entry name" value="Kelch_KLHDC2_KLHL20_DRC7"/>
    <property type="match status" value="2"/>
</dbReference>
<proteinExistence type="predicted"/>
<dbReference type="AlphaFoldDB" id="A0A0V0R1G6"/>
<dbReference type="OMA" id="ICEESHR"/>